<dbReference type="AlphaFoldDB" id="A0A5D4GYQ5"/>
<evidence type="ECO:0000256" key="1">
    <source>
        <dbReference type="ARBA" id="ARBA00022491"/>
    </source>
</evidence>
<accession>A0A5D4GYQ5</accession>
<comment type="caution">
    <text evidence="7">The sequence shown here is derived from an EMBL/GenBank/DDBJ whole genome shotgun (WGS) entry which is preliminary data.</text>
</comment>
<keyword evidence="1" id="KW-0678">Repressor</keyword>
<dbReference type="GO" id="GO:0003700">
    <property type="term" value="F:DNA-binding transcription factor activity"/>
    <property type="evidence" value="ECO:0007669"/>
    <property type="project" value="TreeGrafter"/>
</dbReference>
<dbReference type="InterPro" id="IPR050109">
    <property type="entry name" value="HTH-type_TetR-like_transc_reg"/>
</dbReference>
<dbReference type="Gene3D" id="1.10.357.10">
    <property type="entry name" value="Tetracycline Repressor, domain 2"/>
    <property type="match status" value="1"/>
</dbReference>
<dbReference type="PRINTS" id="PR00455">
    <property type="entry name" value="HTHTETR"/>
</dbReference>
<dbReference type="Pfam" id="PF00440">
    <property type="entry name" value="TetR_N"/>
    <property type="match status" value="1"/>
</dbReference>
<dbReference type="Pfam" id="PF17932">
    <property type="entry name" value="TetR_C_24"/>
    <property type="match status" value="1"/>
</dbReference>
<keyword evidence="4" id="KW-0804">Transcription</keyword>
<dbReference type="InterPro" id="IPR001647">
    <property type="entry name" value="HTH_TetR"/>
</dbReference>
<feature type="domain" description="HTH tetR-type" evidence="6">
    <location>
        <begin position="35"/>
        <end position="95"/>
    </location>
</feature>
<protein>
    <submittedName>
        <fullName evidence="7">TetR/AcrR family transcriptional regulator</fullName>
    </submittedName>
</protein>
<evidence type="ECO:0000313" key="8">
    <source>
        <dbReference type="Proteomes" id="UP000323258"/>
    </source>
</evidence>
<evidence type="ECO:0000259" key="6">
    <source>
        <dbReference type="PROSITE" id="PS50977"/>
    </source>
</evidence>
<dbReference type="InterPro" id="IPR009057">
    <property type="entry name" value="Homeodomain-like_sf"/>
</dbReference>
<keyword evidence="2" id="KW-0805">Transcription regulation</keyword>
<name>A0A5D4GYQ5_9HYPH</name>
<reference evidence="7 8" key="1">
    <citation type="submission" date="2019-08" db="EMBL/GenBank/DDBJ databases">
        <authorList>
            <person name="Seo Y.L."/>
        </authorList>
    </citation>
    <scope>NUCLEOTIDE SEQUENCE [LARGE SCALE GENOMIC DNA]</scope>
    <source>
        <strain evidence="7 8">MaA-C15</strain>
    </source>
</reference>
<dbReference type="PROSITE" id="PS50977">
    <property type="entry name" value="HTH_TETR_2"/>
    <property type="match status" value="1"/>
</dbReference>
<sequence length="224" mass="25073">MAGQRILKESAVQQSIMTARASPFPSAEDKDRERQMKREAVMRTAASMFCERGYTATQMSDVASELGVTKPTIYYYFKNKEDVLVACFEAGFEMIQATLNREGEAAKTGAERLRDVLVAYSEILTQDYGKCTARISTADLSEESRERVSQQKRRFDNQVRSLFCDAVEDGSIPPCDIKIATFTVLSSLNGIGRWYKPDGDLSPDQVAQAVVDQLFKGIAWPEHN</sequence>
<dbReference type="PANTHER" id="PTHR30055:SF175">
    <property type="entry name" value="HTH-TYPE TRANSCRIPTIONAL REPRESSOR KSTR2"/>
    <property type="match status" value="1"/>
</dbReference>
<dbReference type="SUPFAM" id="SSF46689">
    <property type="entry name" value="Homeodomain-like"/>
    <property type="match status" value="1"/>
</dbReference>
<dbReference type="EMBL" id="VSZS01000059">
    <property type="protein sequence ID" value="TYR33427.1"/>
    <property type="molecule type" value="Genomic_DNA"/>
</dbReference>
<dbReference type="GO" id="GO:0000976">
    <property type="term" value="F:transcription cis-regulatory region binding"/>
    <property type="evidence" value="ECO:0007669"/>
    <property type="project" value="TreeGrafter"/>
</dbReference>
<proteinExistence type="predicted"/>
<evidence type="ECO:0000256" key="3">
    <source>
        <dbReference type="ARBA" id="ARBA00023125"/>
    </source>
</evidence>
<dbReference type="InterPro" id="IPR041490">
    <property type="entry name" value="KstR2_TetR_C"/>
</dbReference>
<evidence type="ECO:0000256" key="5">
    <source>
        <dbReference type="PROSITE-ProRule" id="PRU00335"/>
    </source>
</evidence>
<dbReference type="Proteomes" id="UP000323258">
    <property type="component" value="Unassembled WGS sequence"/>
</dbReference>
<gene>
    <name evidence="7" type="ORF">FY036_07510</name>
</gene>
<keyword evidence="3 5" id="KW-0238">DNA-binding</keyword>
<evidence type="ECO:0000256" key="2">
    <source>
        <dbReference type="ARBA" id="ARBA00023015"/>
    </source>
</evidence>
<dbReference type="Gene3D" id="1.10.10.60">
    <property type="entry name" value="Homeodomain-like"/>
    <property type="match status" value="1"/>
</dbReference>
<dbReference type="PANTHER" id="PTHR30055">
    <property type="entry name" value="HTH-TYPE TRANSCRIPTIONAL REGULATOR RUTR"/>
    <property type="match status" value="1"/>
</dbReference>
<dbReference type="SUPFAM" id="SSF48498">
    <property type="entry name" value="Tetracyclin repressor-like, C-terminal domain"/>
    <property type="match status" value="1"/>
</dbReference>
<keyword evidence="8" id="KW-1185">Reference proteome</keyword>
<evidence type="ECO:0000313" key="7">
    <source>
        <dbReference type="EMBL" id="TYR33427.1"/>
    </source>
</evidence>
<feature type="DNA-binding region" description="H-T-H motif" evidence="5">
    <location>
        <begin position="58"/>
        <end position="77"/>
    </location>
</feature>
<organism evidence="7 8">
    <name type="scientific">Neoaquamicrobium microcysteis</name>
    <dbReference type="NCBI Taxonomy" id="2682781"/>
    <lineage>
        <taxon>Bacteria</taxon>
        <taxon>Pseudomonadati</taxon>
        <taxon>Pseudomonadota</taxon>
        <taxon>Alphaproteobacteria</taxon>
        <taxon>Hyphomicrobiales</taxon>
        <taxon>Phyllobacteriaceae</taxon>
        <taxon>Neoaquamicrobium</taxon>
    </lineage>
</organism>
<evidence type="ECO:0000256" key="4">
    <source>
        <dbReference type="ARBA" id="ARBA00023163"/>
    </source>
</evidence>
<reference evidence="7 8" key="2">
    <citation type="submission" date="2019-09" db="EMBL/GenBank/DDBJ databases">
        <title>Mesorhizobium sp. MaA-C15 isolated from Microcystis aeruginosa.</title>
        <authorList>
            <person name="Jeong S.E."/>
            <person name="Jin H.M."/>
            <person name="Jeon C.O."/>
        </authorList>
    </citation>
    <scope>NUCLEOTIDE SEQUENCE [LARGE SCALE GENOMIC DNA]</scope>
    <source>
        <strain evidence="7 8">MaA-C15</strain>
    </source>
</reference>
<dbReference type="InterPro" id="IPR036271">
    <property type="entry name" value="Tet_transcr_reg_TetR-rel_C_sf"/>
</dbReference>